<dbReference type="InterPro" id="IPR052949">
    <property type="entry name" value="PA_immunity-related"/>
</dbReference>
<dbReference type="AlphaFoldDB" id="A0A3N4DWQ8"/>
<accession>A0A3N4DWQ8</accession>
<evidence type="ECO:0000313" key="4">
    <source>
        <dbReference type="Proteomes" id="UP000278855"/>
    </source>
</evidence>
<reference evidence="4" key="2">
    <citation type="submission" date="2018-11" db="EMBL/GenBank/DDBJ databases">
        <title>Shewanella sp. R106.</title>
        <authorList>
            <person name="Hwang Y.J."/>
            <person name="Hwang C.Y."/>
        </authorList>
    </citation>
    <scope>NUCLEOTIDE SEQUENCE [LARGE SCALE GENOMIC DNA]</scope>
    <source>
        <strain evidence="4">R106</strain>
    </source>
</reference>
<reference evidence="2" key="3">
    <citation type="submission" date="2018-11" db="EMBL/GenBank/DDBJ databases">
        <authorList>
            <person name="Hwang Y.J."/>
            <person name="Hwang C.Y."/>
        </authorList>
    </citation>
    <scope>NUCLEOTIDE SEQUENCE</scope>
    <source>
        <strain evidence="2">R106</strain>
    </source>
</reference>
<organism evidence="2 4">
    <name type="scientific">Shewanella psychromarinicola</name>
    <dbReference type="NCBI Taxonomy" id="2487742"/>
    <lineage>
        <taxon>Bacteria</taxon>
        <taxon>Pseudomonadati</taxon>
        <taxon>Pseudomonadota</taxon>
        <taxon>Gammaproteobacteria</taxon>
        <taxon>Alteromonadales</taxon>
        <taxon>Shewanellaceae</taxon>
        <taxon>Shewanella</taxon>
    </lineage>
</organism>
<sequence>MKPLTSGDDIERFELSHYCDETFELIKQGVLQIKLVIFERCQFIQCDLSQSDFNHCQFIECVFSQCNLSVLSVVATEFDDVIFRDCKAIGIDWTKAQWPQFMTQTSIKFEQCLLDGSNFYSLHLPEITLVDCRAHDVDFREANLSKADLRRTDFTLSQFSHTNLSGANFTDASNYHIDITRNEVKQAIFSRFEALSLLEGLDIQLVD</sequence>
<dbReference type="Proteomes" id="UP000273778">
    <property type="component" value="Chromosome"/>
</dbReference>
<name>A0A3N4DWQ8_9GAMM</name>
<protein>
    <submittedName>
        <fullName evidence="2">Pentapeptide repeat-containing protein</fullName>
    </submittedName>
</protein>
<dbReference type="Pfam" id="PF13599">
    <property type="entry name" value="Pentapeptide_4"/>
    <property type="match status" value="2"/>
</dbReference>
<dbReference type="EMBL" id="RKKB01000007">
    <property type="protein sequence ID" value="RPA30363.1"/>
    <property type="molecule type" value="Genomic_DNA"/>
</dbReference>
<dbReference type="PANTHER" id="PTHR42999">
    <property type="entry name" value="ANTIBIOTIC RESISTANCE PROTEIN MCBG"/>
    <property type="match status" value="1"/>
</dbReference>
<proteinExistence type="predicted"/>
<evidence type="ECO:0000313" key="1">
    <source>
        <dbReference type="EMBL" id="AZG35714.1"/>
    </source>
</evidence>
<dbReference type="PANTHER" id="PTHR42999:SF1">
    <property type="entry name" value="PENTAPEPTIDE REPEAT-CONTAINING PROTEIN"/>
    <property type="match status" value="1"/>
</dbReference>
<reference evidence="1 3" key="1">
    <citation type="submission" date="2018-11" db="EMBL/GenBank/DDBJ databases">
        <title>Shewanella sp. M2.</title>
        <authorList>
            <person name="Hwang Y.J."/>
            <person name="Hwang C.Y."/>
        </authorList>
    </citation>
    <scope>NUCLEOTIDE SEQUENCE [LARGE SCALE GENOMIC DNA]</scope>
    <source>
        <strain evidence="1 3">M2</strain>
    </source>
</reference>
<evidence type="ECO:0000313" key="2">
    <source>
        <dbReference type="EMBL" id="RPA30363.1"/>
    </source>
</evidence>
<dbReference type="RefSeq" id="WP_124013374.1">
    <property type="nucleotide sequence ID" value="NZ_CP034073.1"/>
</dbReference>
<dbReference type="Gene3D" id="2.160.20.80">
    <property type="entry name" value="E3 ubiquitin-protein ligase SopA"/>
    <property type="match status" value="1"/>
</dbReference>
<gene>
    <name evidence="2" type="ORF">EGC77_14995</name>
    <name evidence="1" type="ORF">EGC80_13015</name>
</gene>
<dbReference type="EMBL" id="CP034073">
    <property type="protein sequence ID" value="AZG35714.1"/>
    <property type="molecule type" value="Genomic_DNA"/>
</dbReference>
<dbReference type="Proteomes" id="UP000278855">
    <property type="component" value="Unassembled WGS sequence"/>
</dbReference>
<keyword evidence="3" id="KW-1185">Reference proteome</keyword>
<dbReference type="SUPFAM" id="SSF141571">
    <property type="entry name" value="Pentapeptide repeat-like"/>
    <property type="match status" value="1"/>
</dbReference>
<dbReference type="InterPro" id="IPR001646">
    <property type="entry name" value="5peptide_repeat"/>
</dbReference>
<dbReference type="OrthoDB" id="5290767at2"/>
<evidence type="ECO:0000313" key="3">
    <source>
        <dbReference type="Proteomes" id="UP000273778"/>
    </source>
</evidence>
<dbReference type="KEGG" id="spsr:EGC80_13015"/>